<accession>A0A3B1CCL2</accession>
<dbReference type="InterPro" id="IPR040452">
    <property type="entry name" value="SfsA_C"/>
</dbReference>
<dbReference type="EMBL" id="UOGE01000058">
    <property type="protein sequence ID" value="VAX20530.1"/>
    <property type="molecule type" value="Genomic_DNA"/>
</dbReference>
<proteinExistence type="predicted"/>
<sequence>FDLKLSGGSKPPMIVEVKSVTLVEGGVARFPDAPTARGRSHLDRLAKMTGEGYRCAVLFIALRSDAKRFEPNRKTDPEFAEALINAKSKGVLVKAIRLRVGRRIVSPMGEIPIKLSVRALA</sequence>
<dbReference type="GO" id="GO:0003677">
    <property type="term" value="F:DNA binding"/>
    <property type="evidence" value="ECO:0007669"/>
    <property type="project" value="InterPro"/>
</dbReference>
<evidence type="ECO:0000313" key="2">
    <source>
        <dbReference type="EMBL" id="VAX20530.1"/>
    </source>
</evidence>
<dbReference type="Pfam" id="PF03749">
    <property type="entry name" value="SfsA"/>
    <property type="match status" value="1"/>
</dbReference>
<dbReference type="InterPro" id="IPR005224">
    <property type="entry name" value="SfsA"/>
</dbReference>
<dbReference type="AlphaFoldDB" id="A0A3B1CCL2"/>
<dbReference type="PANTHER" id="PTHR30545">
    <property type="entry name" value="SUGAR FERMENTATION STIMULATION PROTEIN A"/>
    <property type="match status" value="1"/>
</dbReference>
<dbReference type="Gene3D" id="3.40.1350.60">
    <property type="match status" value="1"/>
</dbReference>
<name>A0A3B1CCL2_9ZZZZ</name>
<reference evidence="2" key="1">
    <citation type="submission" date="2018-06" db="EMBL/GenBank/DDBJ databases">
        <authorList>
            <person name="Zhirakovskaya E."/>
        </authorList>
    </citation>
    <scope>NUCLEOTIDE SEQUENCE</scope>
</reference>
<organism evidence="2">
    <name type="scientific">hydrothermal vent metagenome</name>
    <dbReference type="NCBI Taxonomy" id="652676"/>
    <lineage>
        <taxon>unclassified sequences</taxon>
        <taxon>metagenomes</taxon>
        <taxon>ecological metagenomes</taxon>
    </lineage>
</organism>
<evidence type="ECO:0000259" key="1">
    <source>
        <dbReference type="Pfam" id="PF03749"/>
    </source>
</evidence>
<feature type="non-terminal residue" evidence="2">
    <location>
        <position position="1"/>
    </location>
</feature>
<gene>
    <name evidence="2" type="ORF">MNBD_NITROSPINAE02-2134</name>
</gene>
<protein>
    <submittedName>
        <fullName evidence="2">Sugar fermentation stimulation protein SfsA</fullName>
    </submittedName>
</protein>
<feature type="domain" description="Sugar fermentation stimulation protein C-terminal" evidence="1">
    <location>
        <begin position="1"/>
        <end position="100"/>
    </location>
</feature>
<dbReference type="PANTHER" id="PTHR30545:SF2">
    <property type="entry name" value="SUGAR FERMENTATION STIMULATION PROTEIN A"/>
    <property type="match status" value="1"/>
</dbReference>